<dbReference type="PANTHER" id="PTHR13803">
    <property type="entry name" value="SEC24-RELATED PROTEIN"/>
    <property type="match status" value="1"/>
</dbReference>
<evidence type="ECO:0000256" key="1">
    <source>
        <dbReference type="ARBA" id="ARBA00008334"/>
    </source>
</evidence>
<dbReference type="GO" id="GO:0090110">
    <property type="term" value="P:COPII-coated vesicle cargo loading"/>
    <property type="evidence" value="ECO:0007669"/>
    <property type="project" value="TreeGrafter"/>
</dbReference>
<evidence type="ECO:0000259" key="5">
    <source>
        <dbReference type="Pfam" id="PF04810"/>
    </source>
</evidence>
<dbReference type="GO" id="GO:0006886">
    <property type="term" value="P:intracellular protein transport"/>
    <property type="evidence" value="ECO:0007669"/>
    <property type="project" value="InterPro"/>
</dbReference>
<evidence type="ECO:0000256" key="4">
    <source>
        <dbReference type="SAM" id="MobiDB-lite"/>
    </source>
</evidence>
<dbReference type="SUPFAM" id="SSF53300">
    <property type="entry name" value="vWA-like"/>
    <property type="match status" value="2"/>
</dbReference>
<evidence type="ECO:0000259" key="7">
    <source>
        <dbReference type="Pfam" id="PF04815"/>
    </source>
</evidence>
<keyword evidence="3" id="KW-0653">Protein transport</keyword>
<feature type="compositionally biased region" description="Low complexity" evidence="4">
    <location>
        <begin position="264"/>
        <end position="285"/>
    </location>
</feature>
<reference evidence="8" key="1">
    <citation type="journal article" date="2021" name="Proc. Natl. Acad. Sci. U.S.A.">
        <title>Three genomes in the algal genus Volvox reveal the fate of a haploid sex-determining region after a transition to homothallism.</title>
        <authorList>
            <person name="Yamamoto K."/>
            <person name="Hamaji T."/>
            <person name="Kawai-Toyooka H."/>
            <person name="Matsuzaki R."/>
            <person name="Takahashi F."/>
            <person name="Nishimura Y."/>
            <person name="Kawachi M."/>
            <person name="Noguchi H."/>
            <person name="Minakuchi Y."/>
            <person name="Umen J.G."/>
            <person name="Toyoda A."/>
            <person name="Nozaki H."/>
        </authorList>
    </citation>
    <scope>NUCLEOTIDE SEQUENCE</scope>
    <source>
        <strain evidence="8">NIES-3780</strain>
    </source>
</reference>
<dbReference type="Gene3D" id="3.40.50.410">
    <property type="entry name" value="von Willebrand factor, type A domain"/>
    <property type="match status" value="2"/>
</dbReference>
<accession>A0A8J4EXZ9</accession>
<dbReference type="GO" id="GO:0000149">
    <property type="term" value="F:SNARE binding"/>
    <property type="evidence" value="ECO:0007669"/>
    <property type="project" value="TreeGrafter"/>
</dbReference>
<feature type="region of interest" description="Disordered" evidence="4">
    <location>
        <begin position="592"/>
        <end position="616"/>
    </location>
</feature>
<keyword evidence="2" id="KW-0813">Transport</keyword>
<dbReference type="Pfam" id="PF04815">
    <property type="entry name" value="Sec23_helical"/>
    <property type="match status" value="1"/>
</dbReference>
<dbReference type="GO" id="GO:0030127">
    <property type="term" value="C:COPII vesicle coat"/>
    <property type="evidence" value="ECO:0007669"/>
    <property type="project" value="InterPro"/>
</dbReference>
<feature type="domain" description="Sec23/Sec24 trunk" evidence="6">
    <location>
        <begin position="445"/>
        <end position="496"/>
    </location>
</feature>
<evidence type="ECO:0000256" key="2">
    <source>
        <dbReference type="ARBA" id="ARBA00022448"/>
    </source>
</evidence>
<dbReference type="EMBL" id="BNCO01000005">
    <property type="protein sequence ID" value="GIL48469.1"/>
    <property type="molecule type" value="Genomic_DNA"/>
</dbReference>
<feature type="region of interest" description="Disordered" evidence="4">
    <location>
        <begin position="263"/>
        <end position="320"/>
    </location>
</feature>
<feature type="compositionally biased region" description="Gly residues" evidence="4">
    <location>
        <begin position="294"/>
        <end position="317"/>
    </location>
</feature>
<dbReference type="InterPro" id="IPR050550">
    <property type="entry name" value="SEC23_SEC24_subfamily"/>
</dbReference>
<dbReference type="Pfam" id="PF04810">
    <property type="entry name" value="zf-Sec23_Sec24"/>
    <property type="match status" value="1"/>
</dbReference>
<dbReference type="GO" id="GO:0008270">
    <property type="term" value="F:zinc ion binding"/>
    <property type="evidence" value="ECO:0007669"/>
    <property type="project" value="InterPro"/>
</dbReference>
<dbReference type="SUPFAM" id="SSF81995">
    <property type="entry name" value="beta-sandwich domain of Sec23/24"/>
    <property type="match status" value="1"/>
</dbReference>
<evidence type="ECO:0000256" key="3">
    <source>
        <dbReference type="ARBA" id="ARBA00022927"/>
    </source>
</evidence>
<keyword evidence="9" id="KW-1185">Reference proteome</keyword>
<sequence>MKVDFTLKRFPINGRLKEHSGLPFSCVLQPYHRLPDKEAATGDASAARSNSIARCAQCYSYINCYCVFDTAGWVCSLCNRHNALKPQQQKRYRLDPTVLQELPEVRSEVFETLAEEPIPVPMPALEGSPAAQQDPGCVSGPAPVVVALVDTAAGEEFLELVRSSLEAALEALPPVTRFALITMSNRLGLHDVRAPEPSVRYVSLLEPQLRPGASVAAAAASSPAVAAPLSDVMPLSSLLAPVGGFKGAITRALEENMVPEQGFGEASDADASGSGAAVGPSGAPGQEAAMSRNGGDGAAPGGGVRPGGAGSGRGGAGHPPAARGLGPALVAVLDYLKVLQSPPFLSVRAPDGGGGLSGHGSGATAAAVVGADHLSQNPSPVKLLLFLAGVPDFGVGRLINPRRRRAAAMAAAAAAMAAGNGVGSGDAPVPSPGSEPWLDDVPASSVEFYEQVAAACASLGVCVDLFSVSSGALGLRYLAPLCSSTGGGIYLYPSVDESAMPQDVYLRMSAPSASAGILRLRTSPHFKAVRHYGRFFPDPTIPDLHHITATDPSDAFAVDFDFASPSGFAGAATSLPPTLQVAFQYSALICEKPPPPAPAPQQGQGPAAASGMANGVSDEASGGARAAAAGAGGDGRRYWLQRRLRVATYRVNIAATVADVYAHANPDAVVTLLMHKVMRVAEAQGMKEARLLLRDWLVVLALCYHRNVHSSLTLQQLATVPVDLHFSQAPQLAPLLRLVYALLRSPLLAPFAEGQHPDLTAFLRHLWSGLPPPELVRAVYPVMQSYITPDQLAYPRHSLSRAALAGPEAPPIFLLDAYILIMVYYTSRCPPEVPFPPPQQSALRKAVASIRSERRITPQVKILREGSEDSELFDQLLLDEPDGHDTSAGGSSGNGGFGLVQFLDHVASEAALQLQHEAQQAAGAGKGQQR</sequence>
<feature type="compositionally biased region" description="Low complexity" evidence="4">
    <location>
        <begin position="600"/>
        <end position="609"/>
    </location>
</feature>
<evidence type="ECO:0000313" key="8">
    <source>
        <dbReference type="EMBL" id="GIL48469.1"/>
    </source>
</evidence>
<dbReference type="SUPFAM" id="SSF81811">
    <property type="entry name" value="Helical domain of Sec23/24"/>
    <property type="match status" value="1"/>
</dbReference>
<dbReference type="Proteomes" id="UP000747399">
    <property type="component" value="Unassembled WGS sequence"/>
</dbReference>
<dbReference type="InterPro" id="IPR006896">
    <property type="entry name" value="Sec23/24_trunk_dom"/>
</dbReference>
<gene>
    <name evidence="8" type="ORF">Vafri_4983</name>
</gene>
<protein>
    <submittedName>
        <fullName evidence="8">Uncharacterized protein</fullName>
    </submittedName>
</protein>
<comment type="caution">
    <text evidence="8">The sequence shown here is derived from an EMBL/GenBank/DDBJ whole genome shotgun (WGS) entry which is preliminary data.</text>
</comment>
<comment type="similarity">
    <text evidence="1">Belongs to the SEC23/SEC24 family. SEC24 subfamily.</text>
</comment>
<evidence type="ECO:0000313" key="9">
    <source>
        <dbReference type="Proteomes" id="UP000747399"/>
    </source>
</evidence>
<dbReference type="SUPFAM" id="SSF82919">
    <property type="entry name" value="Zn-finger domain of Sec23/24"/>
    <property type="match status" value="1"/>
</dbReference>
<dbReference type="InterPro" id="IPR036175">
    <property type="entry name" value="Sec23/24_helical_dom_sf"/>
</dbReference>
<dbReference type="PANTHER" id="PTHR13803:SF17">
    <property type="entry name" value="PROTEIN TRANSPORT PROTEIN SEC24"/>
    <property type="match status" value="1"/>
</dbReference>
<dbReference type="InterPro" id="IPR036465">
    <property type="entry name" value="vWFA_dom_sf"/>
</dbReference>
<name>A0A8J4EXZ9_9CHLO</name>
<feature type="domain" description="Zinc finger Sec23/Sec24-type" evidence="5">
    <location>
        <begin position="52"/>
        <end position="86"/>
    </location>
</feature>
<evidence type="ECO:0000259" key="6">
    <source>
        <dbReference type="Pfam" id="PF04811"/>
    </source>
</evidence>
<dbReference type="InterPro" id="IPR006900">
    <property type="entry name" value="Sec23/24_helical_dom"/>
</dbReference>
<dbReference type="Gene3D" id="2.30.30.380">
    <property type="entry name" value="Zn-finger domain of Sec23/24"/>
    <property type="match status" value="1"/>
</dbReference>
<dbReference type="Gene3D" id="1.20.120.730">
    <property type="entry name" value="Sec23/Sec24 helical domain"/>
    <property type="match status" value="1"/>
</dbReference>
<dbReference type="AlphaFoldDB" id="A0A8J4EXZ9"/>
<dbReference type="InterPro" id="IPR006895">
    <property type="entry name" value="Znf_Sec23_Sec24"/>
</dbReference>
<proteinExistence type="inferred from homology"/>
<feature type="domain" description="Sec23/Sec24 helical" evidence="7">
    <location>
        <begin position="666"/>
        <end position="776"/>
    </location>
</feature>
<organism evidence="8 9">
    <name type="scientific">Volvox africanus</name>
    <dbReference type="NCBI Taxonomy" id="51714"/>
    <lineage>
        <taxon>Eukaryota</taxon>
        <taxon>Viridiplantae</taxon>
        <taxon>Chlorophyta</taxon>
        <taxon>core chlorophytes</taxon>
        <taxon>Chlorophyceae</taxon>
        <taxon>CS clade</taxon>
        <taxon>Chlamydomonadales</taxon>
        <taxon>Volvocaceae</taxon>
        <taxon>Volvox</taxon>
    </lineage>
</organism>
<dbReference type="GO" id="GO:0070971">
    <property type="term" value="C:endoplasmic reticulum exit site"/>
    <property type="evidence" value="ECO:0007669"/>
    <property type="project" value="TreeGrafter"/>
</dbReference>
<dbReference type="InterPro" id="IPR036174">
    <property type="entry name" value="Znf_Sec23_Sec24_sf"/>
</dbReference>
<dbReference type="Pfam" id="PF04811">
    <property type="entry name" value="Sec23_trunk"/>
    <property type="match status" value="1"/>
</dbReference>